<organism evidence="3 4">
    <name type="scientific">Photobacterium toruni</name>
    <dbReference type="NCBI Taxonomy" id="1935446"/>
    <lineage>
        <taxon>Bacteria</taxon>
        <taxon>Pseudomonadati</taxon>
        <taxon>Pseudomonadota</taxon>
        <taxon>Gammaproteobacteria</taxon>
        <taxon>Vibrionales</taxon>
        <taxon>Vibrionaceae</taxon>
        <taxon>Photobacterium</taxon>
    </lineage>
</organism>
<evidence type="ECO:0000313" key="2">
    <source>
        <dbReference type="EMBL" id="MEC6833396.1"/>
    </source>
</evidence>
<feature type="chain" id="PRO_5010576949" evidence="1">
    <location>
        <begin position="18"/>
        <end position="79"/>
    </location>
</feature>
<dbReference type="Proteomes" id="UP000191116">
    <property type="component" value="Unassembled WGS sequence"/>
</dbReference>
<sequence>MIKFLFINLLFISSAWASPPNISPLYYSADFSNKYGTEGSLASVPKILFIYKEIKGECYMVVRDKSAMISYAKTQADKC</sequence>
<dbReference type="EMBL" id="FUWP01000015">
    <property type="protein sequence ID" value="SKA46213.1"/>
    <property type="molecule type" value="Genomic_DNA"/>
</dbReference>
<proteinExistence type="predicted"/>
<dbReference type="RefSeq" id="WP_080175418.1">
    <property type="nucleotide sequence ID" value="NZ_AP024854.1"/>
</dbReference>
<evidence type="ECO:0000256" key="1">
    <source>
        <dbReference type="SAM" id="SignalP"/>
    </source>
</evidence>
<dbReference type="Proteomes" id="UP001306119">
    <property type="component" value="Unassembled WGS sequence"/>
</dbReference>
<evidence type="ECO:0000313" key="3">
    <source>
        <dbReference type="EMBL" id="SKA46213.1"/>
    </source>
</evidence>
<gene>
    <name evidence="3" type="ORF">CZ814_02642</name>
    <name evidence="2" type="ORF">VXS06_16640</name>
</gene>
<dbReference type="AlphaFoldDB" id="A0A1T4U0L3"/>
<evidence type="ECO:0000313" key="4">
    <source>
        <dbReference type="Proteomes" id="UP000191116"/>
    </source>
</evidence>
<reference evidence="3 4" key="1">
    <citation type="submission" date="2017-02" db="EMBL/GenBank/DDBJ databases">
        <authorList>
            <person name="Peterson S.W."/>
        </authorList>
    </citation>
    <scope>NUCLEOTIDE SEQUENCE [LARGE SCALE GENOMIC DNA]</scope>
    <source>
        <strain evidence="3 4">CECT 9189</strain>
    </source>
</reference>
<dbReference type="EMBL" id="JAYXUG010000019">
    <property type="protein sequence ID" value="MEC6833396.1"/>
    <property type="molecule type" value="Genomic_DNA"/>
</dbReference>
<accession>A0A1T4U0L3</accession>
<reference evidence="2 5" key="2">
    <citation type="submission" date="2024-01" db="EMBL/GenBank/DDBJ databases">
        <title>Active colonisers of the gastrointestinal tract of Atlantic salmon farmed in a warm water region.</title>
        <authorList>
            <person name="Bowman J.P."/>
        </authorList>
    </citation>
    <scope>NUCLEOTIDE SEQUENCE [LARGE SCALE GENOMIC DNA]</scope>
    <source>
        <strain evidence="2 5">S3MW1</strain>
    </source>
</reference>
<feature type="signal peptide" evidence="1">
    <location>
        <begin position="1"/>
        <end position="17"/>
    </location>
</feature>
<protein>
    <submittedName>
        <fullName evidence="3">Uncharacterized protein</fullName>
    </submittedName>
</protein>
<evidence type="ECO:0000313" key="5">
    <source>
        <dbReference type="Proteomes" id="UP001306119"/>
    </source>
</evidence>
<keyword evidence="1" id="KW-0732">Signal</keyword>
<name>A0A1T4U0L3_9GAMM</name>
<keyword evidence="5" id="KW-1185">Reference proteome</keyword>